<feature type="binding site" evidence="4">
    <location>
        <position position="163"/>
    </location>
    <ligand>
        <name>Mg(2+)</name>
        <dbReference type="ChEBI" id="CHEBI:18420"/>
    </ligand>
</feature>
<dbReference type="Gene3D" id="3.20.20.120">
    <property type="entry name" value="Enolase-like C-terminal domain"/>
    <property type="match status" value="1"/>
</dbReference>
<name>A0ABS2HGJ6_9VIBR</name>
<dbReference type="InterPro" id="IPR036849">
    <property type="entry name" value="Enolase-like_C_sf"/>
</dbReference>
<evidence type="ECO:0000259" key="6">
    <source>
        <dbReference type="SMART" id="SM00922"/>
    </source>
</evidence>
<feature type="binding site" evidence="4">
    <location>
        <position position="215"/>
    </location>
    <ligand>
        <name>Mg(2+)</name>
        <dbReference type="ChEBI" id="CHEBI:18420"/>
    </ligand>
</feature>
<proteinExistence type="inferred from homology"/>
<comment type="catalytic activity">
    <reaction evidence="4">
        <text>(1R,6R)-6-hydroxy-2-succinyl-cyclohexa-2,4-diene-1-carboxylate = 2-succinylbenzoate + H2O</text>
        <dbReference type="Rhea" id="RHEA:10196"/>
        <dbReference type="ChEBI" id="CHEBI:15377"/>
        <dbReference type="ChEBI" id="CHEBI:18325"/>
        <dbReference type="ChEBI" id="CHEBI:58689"/>
        <dbReference type="EC" id="4.2.1.113"/>
    </reaction>
</comment>
<dbReference type="InterPro" id="IPR029065">
    <property type="entry name" value="Enolase_C-like"/>
</dbReference>
<dbReference type="Gene3D" id="3.30.390.10">
    <property type="entry name" value="Enolase-like, N-terminal domain"/>
    <property type="match status" value="1"/>
</dbReference>
<dbReference type="PANTHER" id="PTHR48073:SF2">
    <property type="entry name" value="O-SUCCINYLBENZOATE SYNTHASE"/>
    <property type="match status" value="1"/>
</dbReference>
<dbReference type="GO" id="GO:0043748">
    <property type="term" value="F:O-succinylbenzoate synthase activity"/>
    <property type="evidence" value="ECO:0007669"/>
    <property type="project" value="UniProtKB-EC"/>
</dbReference>
<dbReference type="SUPFAM" id="SSF54826">
    <property type="entry name" value="Enolase N-terminal domain-like"/>
    <property type="match status" value="1"/>
</dbReference>
<dbReference type="PANTHER" id="PTHR48073">
    <property type="entry name" value="O-SUCCINYLBENZOATE SYNTHASE-RELATED"/>
    <property type="match status" value="1"/>
</dbReference>
<feature type="binding site" evidence="4">
    <location>
        <position position="192"/>
    </location>
    <ligand>
        <name>Mg(2+)</name>
        <dbReference type="ChEBI" id="CHEBI:18420"/>
    </ligand>
</feature>
<keyword evidence="4" id="KW-0474">Menaquinone biosynthesis</keyword>
<accession>A0ABS2HGJ6</accession>
<dbReference type="InterPro" id="IPR029017">
    <property type="entry name" value="Enolase-like_N"/>
</dbReference>
<reference evidence="7 8" key="1">
    <citation type="submission" date="2021-02" db="EMBL/GenBank/DDBJ databases">
        <authorList>
            <person name="Park J.-S."/>
        </authorList>
    </citation>
    <scope>NUCLEOTIDE SEQUENCE [LARGE SCALE GENOMIC DNA]</scope>
    <source>
        <strain evidence="7 8">188UL20-2</strain>
    </source>
</reference>
<sequence length="328" mass="36799">MRKAQLYRYRLPMDSGVVLRDKKLTEREGWVVELIENDRRALSEISPLPGWSEETLDEAYLEARRYLHAWIDTGRFELHMASPSVAFGLSMAELELHGELPEEGNFISAPLCTGDPDELLPRLAKLQGEKVAKVKVGLYEPVRDGMLVNLFLESIPDLKLRLDANRTWTTEQADKFAQYVKPAYRQRISFIEEPCAKPGQSLTFGINNGIAIGWDETLQEAVREPNFDLSQLTGAKAIVIKPSLIGSVTKCQYLVEQAKALNLKAVISSTLETSIGLTQLARFARWLTPLDVPGLDTLDLFQQQLHTPWPGSELPIATLDSQELVLSL</sequence>
<dbReference type="Pfam" id="PF13378">
    <property type="entry name" value="MR_MLE_C"/>
    <property type="match status" value="1"/>
</dbReference>
<comment type="function">
    <text evidence="4">Converts 2-succinyl-6-hydroxy-2,4-cyclohexadiene-1-carboxylate (SHCHC) to 2-succinylbenzoate (OSB).</text>
</comment>
<comment type="similarity">
    <text evidence="4">Belongs to the mandelate racemase/muconate lactonizing enzyme family. MenC type 1 subfamily.</text>
</comment>
<evidence type="ECO:0000256" key="2">
    <source>
        <dbReference type="ARBA" id="ARBA00022842"/>
    </source>
</evidence>
<keyword evidence="2 4" id="KW-0460">Magnesium</keyword>
<dbReference type="SMART" id="SM00922">
    <property type="entry name" value="MR_MLE"/>
    <property type="match status" value="1"/>
</dbReference>
<comment type="caution">
    <text evidence="7">The sequence shown here is derived from an EMBL/GenBank/DDBJ whole genome shotgun (WGS) entry which is preliminary data.</text>
</comment>
<organism evidence="7 8">
    <name type="scientific">Vibrio ulleungensis</name>
    <dbReference type="NCBI Taxonomy" id="2807619"/>
    <lineage>
        <taxon>Bacteria</taxon>
        <taxon>Pseudomonadati</taxon>
        <taxon>Pseudomonadota</taxon>
        <taxon>Gammaproteobacteria</taxon>
        <taxon>Vibrionales</taxon>
        <taxon>Vibrionaceae</taxon>
        <taxon>Vibrio</taxon>
    </lineage>
</organism>
<dbReference type="EMBL" id="JAFEUM010000003">
    <property type="protein sequence ID" value="MBM7036645.1"/>
    <property type="molecule type" value="Genomic_DNA"/>
</dbReference>
<dbReference type="NCBIfam" id="NF003473">
    <property type="entry name" value="PRK05105.1"/>
    <property type="match status" value="1"/>
</dbReference>
<dbReference type="Pfam" id="PF21508">
    <property type="entry name" value="MenC_N"/>
    <property type="match status" value="1"/>
</dbReference>
<dbReference type="InterPro" id="IPR010196">
    <property type="entry name" value="OSB_synthase_MenC1"/>
</dbReference>
<dbReference type="SUPFAM" id="SSF51604">
    <property type="entry name" value="Enolase C-terminal domain-like"/>
    <property type="match status" value="1"/>
</dbReference>
<dbReference type="HAMAP" id="MF_00470">
    <property type="entry name" value="MenC_1"/>
    <property type="match status" value="1"/>
</dbReference>
<feature type="active site" description="Proton acceptor" evidence="4">
    <location>
        <position position="241"/>
    </location>
</feature>
<feature type="active site" description="Proton donor" evidence="4">
    <location>
        <position position="135"/>
    </location>
</feature>
<evidence type="ECO:0000256" key="5">
    <source>
        <dbReference type="NCBIfam" id="TIGR01927"/>
    </source>
</evidence>
<evidence type="ECO:0000313" key="7">
    <source>
        <dbReference type="EMBL" id="MBM7036645.1"/>
    </source>
</evidence>
<evidence type="ECO:0000256" key="4">
    <source>
        <dbReference type="HAMAP-Rule" id="MF_00470"/>
    </source>
</evidence>
<dbReference type="InterPro" id="IPR013342">
    <property type="entry name" value="Mandelate_racemase_C"/>
</dbReference>
<dbReference type="CDD" id="cd03320">
    <property type="entry name" value="OSBS"/>
    <property type="match status" value="1"/>
</dbReference>
<feature type="domain" description="Mandelate racemase/muconate lactonizing enzyme C-terminal" evidence="6">
    <location>
        <begin position="116"/>
        <end position="213"/>
    </location>
</feature>
<evidence type="ECO:0000256" key="3">
    <source>
        <dbReference type="ARBA" id="ARBA00023239"/>
    </source>
</evidence>
<comment type="cofactor">
    <cofactor evidence="4">
        <name>a divalent metal cation</name>
        <dbReference type="ChEBI" id="CHEBI:60240"/>
    </cofactor>
</comment>
<dbReference type="SFLD" id="SFLDS00001">
    <property type="entry name" value="Enolase"/>
    <property type="match status" value="1"/>
</dbReference>
<comment type="pathway">
    <text evidence="4">Quinol/quinone metabolism; menaquinone biosynthesis.</text>
</comment>
<keyword evidence="1 4" id="KW-0479">Metal-binding</keyword>
<dbReference type="SFLD" id="SFLDG00180">
    <property type="entry name" value="muconate_cycloisomerase"/>
    <property type="match status" value="1"/>
</dbReference>
<dbReference type="SFLD" id="SFLDF00009">
    <property type="entry name" value="o-succinylbenzoate_synthase"/>
    <property type="match status" value="1"/>
</dbReference>
<dbReference type="NCBIfam" id="TIGR01927">
    <property type="entry name" value="menC_gam_Gplu"/>
    <property type="match status" value="1"/>
</dbReference>
<comment type="pathway">
    <text evidence="4">Quinol/quinone metabolism; 1,4-dihydroxy-2-naphthoate biosynthesis; 1,4-dihydroxy-2-naphthoate from chorismate: step 4/7.</text>
</comment>
<dbReference type="InterPro" id="IPR041338">
    <property type="entry name" value="OSBS_N"/>
</dbReference>
<dbReference type="EC" id="4.2.1.113" evidence="4 5"/>
<protein>
    <recommendedName>
        <fullName evidence="4 5">o-succinylbenzoate synthase</fullName>
        <shortName evidence="4">OSB synthase</shortName>
        <shortName evidence="4">OSBS</shortName>
        <ecNumber evidence="4 5">4.2.1.113</ecNumber>
    </recommendedName>
    <alternativeName>
        <fullName evidence="4">4-(2'-carboxyphenyl)-4-oxybutyric acid synthase</fullName>
    </alternativeName>
    <alternativeName>
        <fullName evidence="4">o-succinylbenzoic acid synthase</fullName>
    </alternativeName>
</protein>
<evidence type="ECO:0000313" key="8">
    <source>
        <dbReference type="Proteomes" id="UP000809621"/>
    </source>
</evidence>
<keyword evidence="8" id="KW-1185">Reference proteome</keyword>
<keyword evidence="3 4" id="KW-0456">Lyase</keyword>
<dbReference type="RefSeq" id="WP_205158212.1">
    <property type="nucleotide sequence ID" value="NZ_JAFEUM010000003.1"/>
</dbReference>
<evidence type="ECO:0000256" key="1">
    <source>
        <dbReference type="ARBA" id="ARBA00022723"/>
    </source>
</evidence>
<dbReference type="Proteomes" id="UP000809621">
    <property type="component" value="Unassembled WGS sequence"/>
</dbReference>
<gene>
    <name evidence="4 7" type="primary">menC</name>
    <name evidence="7" type="ORF">JQC93_09520</name>
</gene>